<accession>A0A7C8KCL5</accession>
<gene>
    <name evidence="1" type="ORF">EYR41_012108</name>
</gene>
<evidence type="ECO:0000313" key="2">
    <source>
        <dbReference type="Proteomes" id="UP000297595"/>
    </source>
</evidence>
<dbReference type="Proteomes" id="UP000297595">
    <property type="component" value="Unassembled WGS sequence"/>
</dbReference>
<protein>
    <submittedName>
        <fullName evidence="1">Uncharacterized protein</fullName>
    </submittedName>
</protein>
<dbReference type="EMBL" id="SOZJ01000002">
    <property type="protein sequence ID" value="TGJ72213.1"/>
    <property type="molecule type" value="Genomic_DNA"/>
</dbReference>
<sequence>MNPTKKKKEYFKITIIIDIDNRELQAAVPTSAIRWGLCRYTYIWPAAVLFRRFLEGLGSEVGIRRQGIHVFLGFLLDSSWISIMLVGFPTKGLLDGDGRVNGLYVYAWDIMTGDWNSQIGDFVLLGLHQLRQPNKHVVDPSSFWKLVRGDAITGYISGQCIIIGGECAIRVVYILSTNRRILLNHNPWPIIDMLCTRCWLEKSIKNIDSMLVVLSAS</sequence>
<proteinExistence type="predicted"/>
<comment type="caution">
    <text evidence="1">The sequence shown here is derived from an EMBL/GenBank/DDBJ whole genome shotgun (WGS) entry which is preliminary data.</text>
</comment>
<organism evidence="1 2">
    <name type="scientific">Orbilia oligospora</name>
    <name type="common">Nematode-trapping fungus</name>
    <name type="synonym">Arthrobotrys oligospora</name>
    <dbReference type="NCBI Taxonomy" id="2813651"/>
    <lineage>
        <taxon>Eukaryota</taxon>
        <taxon>Fungi</taxon>
        <taxon>Dikarya</taxon>
        <taxon>Ascomycota</taxon>
        <taxon>Pezizomycotina</taxon>
        <taxon>Orbiliomycetes</taxon>
        <taxon>Orbiliales</taxon>
        <taxon>Orbiliaceae</taxon>
        <taxon>Orbilia</taxon>
    </lineage>
</organism>
<dbReference type="AlphaFoldDB" id="A0A7C8KCL5"/>
<name>A0A7C8KCL5_ORBOL</name>
<evidence type="ECO:0000313" key="1">
    <source>
        <dbReference type="EMBL" id="TGJ72213.1"/>
    </source>
</evidence>
<reference evidence="1 2" key="1">
    <citation type="submission" date="2019-03" db="EMBL/GenBank/DDBJ databases">
        <title>Nematode-trapping fungi genome.</title>
        <authorList>
            <person name="Vidal-Diez De Ulzurrun G."/>
        </authorList>
    </citation>
    <scope>NUCLEOTIDE SEQUENCE [LARGE SCALE GENOMIC DNA]</scope>
    <source>
        <strain evidence="1 2">TWF154</strain>
    </source>
</reference>